<proteinExistence type="predicted"/>
<gene>
    <name evidence="2" type="ORF">MTR_2035s0010</name>
</gene>
<name>A0A072TC45_MEDTR</name>
<dbReference type="EnsemblPlants" id="KEH15149">
    <property type="protein sequence ID" value="KEH15149"/>
    <property type="gene ID" value="MTR_2035s0010"/>
</dbReference>
<evidence type="ECO:0000313" key="4">
    <source>
        <dbReference type="Proteomes" id="UP000002051"/>
    </source>
</evidence>
<evidence type="ECO:0000256" key="1">
    <source>
        <dbReference type="SAM" id="MobiDB-lite"/>
    </source>
</evidence>
<reference evidence="2 4" key="2">
    <citation type="journal article" date="2014" name="BMC Genomics">
        <title>An improved genome release (version Mt4.0) for the model legume Medicago truncatula.</title>
        <authorList>
            <person name="Tang H."/>
            <person name="Krishnakumar V."/>
            <person name="Bidwell S."/>
            <person name="Rosen B."/>
            <person name="Chan A."/>
            <person name="Zhou S."/>
            <person name="Gentzbittel L."/>
            <person name="Childs K.L."/>
            <person name="Yandell M."/>
            <person name="Gundlach H."/>
            <person name="Mayer K.F."/>
            <person name="Schwartz D.C."/>
            <person name="Town C.D."/>
        </authorList>
    </citation>
    <scope>GENOME REANNOTATION</scope>
    <source>
        <strain evidence="2">A17</strain>
        <strain evidence="3 4">cv. Jemalong A17</strain>
    </source>
</reference>
<protein>
    <submittedName>
        <fullName evidence="2 3">Uncharacterized protein</fullName>
    </submittedName>
</protein>
<dbReference type="EMBL" id="KL404759">
    <property type="protein sequence ID" value="KEH15149.1"/>
    <property type="molecule type" value="Genomic_DNA"/>
</dbReference>
<evidence type="ECO:0000313" key="2">
    <source>
        <dbReference type="EMBL" id="KEH15149.1"/>
    </source>
</evidence>
<feature type="region of interest" description="Disordered" evidence="1">
    <location>
        <begin position="1"/>
        <end position="88"/>
    </location>
</feature>
<sequence>MPGKRSPARTRSCSARRPTWAARAGSSRSLPTHPRRSGSKADGGTRSLAASPTAQASTATSSTRSNTSSCWPGSTAASGSAWTSSRRT</sequence>
<dbReference type="AlphaFoldDB" id="A0A072TC45"/>
<reference evidence="3" key="3">
    <citation type="submission" date="2015-06" db="UniProtKB">
        <authorList>
            <consortium name="EnsemblPlants"/>
        </authorList>
    </citation>
    <scope>IDENTIFICATION</scope>
    <source>
        <strain evidence="3">cv. Jemalong A17</strain>
    </source>
</reference>
<organism evidence="2 4">
    <name type="scientific">Medicago truncatula</name>
    <name type="common">Barrel medic</name>
    <name type="synonym">Medicago tribuloides</name>
    <dbReference type="NCBI Taxonomy" id="3880"/>
    <lineage>
        <taxon>Eukaryota</taxon>
        <taxon>Viridiplantae</taxon>
        <taxon>Streptophyta</taxon>
        <taxon>Embryophyta</taxon>
        <taxon>Tracheophyta</taxon>
        <taxon>Spermatophyta</taxon>
        <taxon>Magnoliopsida</taxon>
        <taxon>eudicotyledons</taxon>
        <taxon>Gunneridae</taxon>
        <taxon>Pentapetalae</taxon>
        <taxon>rosids</taxon>
        <taxon>fabids</taxon>
        <taxon>Fabales</taxon>
        <taxon>Fabaceae</taxon>
        <taxon>Papilionoideae</taxon>
        <taxon>50 kb inversion clade</taxon>
        <taxon>NPAAA clade</taxon>
        <taxon>Hologalegina</taxon>
        <taxon>IRL clade</taxon>
        <taxon>Trifolieae</taxon>
        <taxon>Medicago</taxon>
    </lineage>
</organism>
<dbReference type="Proteomes" id="UP000002051">
    <property type="component" value="Unassembled WGS sequence"/>
</dbReference>
<keyword evidence="4" id="KW-1185">Reference proteome</keyword>
<evidence type="ECO:0000313" key="3">
    <source>
        <dbReference type="EnsemblPlants" id="KEH15149"/>
    </source>
</evidence>
<dbReference type="HOGENOM" id="CLU_2472540_0_0_1"/>
<accession>A0A072TC45</accession>
<feature type="compositionally biased region" description="Low complexity" evidence="1">
    <location>
        <begin position="47"/>
        <end position="88"/>
    </location>
</feature>
<reference evidence="2 4" key="1">
    <citation type="journal article" date="2011" name="Nature">
        <title>The Medicago genome provides insight into the evolution of rhizobial symbioses.</title>
        <authorList>
            <person name="Young N.D."/>
            <person name="Debelle F."/>
            <person name="Oldroyd G.E."/>
            <person name="Geurts R."/>
            <person name="Cannon S.B."/>
            <person name="Udvardi M.K."/>
            <person name="Benedito V.A."/>
            <person name="Mayer K.F."/>
            <person name="Gouzy J."/>
            <person name="Schoof H."/>
            <person name="Van de Peer Y."/>
            <person name="Proost S."/>
            <person name="Cook D.R."/>
            <person name="Meyers B.C."/>
            <person name="Spannagl M."/>
            <person name="Cheung F."/>
            <person name="De Mita S."/>
            <person name="Krishnakumar V."/>
            <person name="Gundlach H."/>
            <person name="Zhou S."/>
            <person name="Mudge J."/>
            <person name="Bharti A.K."/>
            <person name="Murray J.D."/>
            <person name="Naoumkina M.A."/>
            <person name="Rosen B."/>
            <person name="Silverstein K.A."/>
            <person name="Tang H."/>
            <person name="Rombauts S."/>
            <person name="Zhao P.X."/>
            <person name="Zhou P."/>
            <person name="Barbe V."/>
            <person name="Bardou P."/>
            <person name="Bechner M."/>
            <person name="Bellec A."/>
            <person name="Berger A."/>
            <person name="Berges H."/>
            <person name="Bidwell S."/>
            <person name="Bisseling T."/>
            <person name="Choisne N."/>
            <person name="Couloux A."/>
            <person name="Denny R."/>
            <person name="Deshpande S."/>
            <person name="Dai X."/>
            <person name="Doyle J.J."/>
            <person name="Dudez A.M."/>
            <person name="Farmer A.D."/>
            <person name="Fouteau S."/>
            <person name="Franken C."/>
            <person name="Gibelin C."/>
            <person name="Gish J."/>
            <person name="Goldstein S."/>
            <person name="Gonzalez A.J."/>
            <person name="Green P.J."/>
            <person name="Hallab A."/>
            <person name="Hartog M."/>
            <person name="Hua A."/>
            <person name="Humphray S.J."/>
            <person name="Jeong D.H."/>
            <person name="Jing Y."/>
            <person name="Jocker A."/>
            <person name="Kenton S.M."/>
            <person name="Kim D.J."/>
            <person name="Klee K."/>
            <person name="Lai H."/>
            <person name="Lang C."/>
            <person name="Lin S."/>
            <person name="Macmil S.L."/>
            <person name="Magdelenat G."/>
            <person name="Matthews L."/>
            <person name="McCorrison J."/>
            <person name="Monaghan E.L."/>
            <person name="Mun J.H."/>
            <person name="Najar F.Z."/>
            <person name="Nicholson C."/>
            <person name="Noirot C."/>
            <person name="O'Bleness M."/>
            <person name="Paule C.R."/>
            <person name="Poulain J."/>
            <person name="Prion F."/>
            <person name="Qin B."/>
            <person name="Qu C."/>
            <person name="Retzel E.F."/>
            <person name="Riddle C."/>
            <person name="Sallet E."/>
            <person name="Samain S."/>
            <person name="Samson N."/>
            <person name="Sanders I."/>
            <person name="Saurat O."/>
            <person name="Scarpelli C."/>
            <person name="Schiex T."/>
            <person name="Segurens B."/>
            <person name="Severin A.J."/>
            <person name="Sherrier D.J."/>
            <person name="Shi R."/>
            <person name="Sims S."/>
            <person name="Singer S.R."/>
            <person name="Sinharoy S."/>
            <person name="Sterck L."/>
            <person name="Viollet A."/>
            <person name="Wang B.B."/>
            <person name="Wang K."/>
            <person name="Wang M."/>
            <person name="Wang X."/>
            <person name="Warfsmann J."/>
            <person name="Weissenbach J."/>
            <person name="White D.D."/>
            <person name="White J.D."/>
            <person name="Wiley G.B."/>
            <person name="Wincker P."/>
            <person name="Xing Y."/>
            <person name="Yang L."/>
            <person name="Yao Z."/>
            <person name="Ying F."/>
            <person name="Zhai J."/>
            <person name="Zhou L."/>
            <person name="Zuber A."/>
            <person name="Denarie J."/>
            <person name="Dixon R.A."/>
            <person name="May G.D."/>
            <person name="Schwartz D.C."/>
            <person name="Rogers J."/>
            <person name="Quetier F."/>
            <person name="Town C.D."/>
            <person name="Roe B.A."/>
        </authorList>
    </citation>
    <scope>NUCLEOTIDE SEQUENCE [LARGE SCALE GENOMIC DNA]</scope>
    <source>
        <strain evidence="2">A17</strain>
        <strain evidence="3 4">cv. Jemalong A17</strain>
    </source>
</reference>